<dbReference type="Pfam" id="PF01926">
    <property type="entry name" value="MMR_HSR1"/>
    <property type="match status" value="1"/>
</dbReference>
<dbReference type="GO" id="GO:0005829">
    <property type="term" value="C:cytosol"/>
    <property type="evidence" value="ECO:0007669"/>
    <property type="project" value="TreeGrafter"/>
</dbReference>
<dbReference type="InterPro" id="IPR027417">
    <property type="entry name" value="P-loop_NTPase"/>
</dbReference>
<name>A0A2A9EHF8_9MICO</name>
<accession>A0A2A9EHF8</accession>
<dbReference type="SUPFAM" id="SSF52540">
    <property type="entry name" value="P-loop containing nucleoside triphosphate hydrolases"/>
    <property type="match status" value="1"/>
</dbReference>
<dbReference type="RefSeq" id="WP_098482323.1">
    <property type="nucleotide sequence ID" value="NZ_PDJI01000004.1"/>
</dbReference>
<dbReference type="AlphaFoldDB" id="A0A2A9EHF8"/>
<dbReference type="GO" id="GO:0043024">
    <property type="term" value="F:ribosomal small subunit binding"/>
    <property type="evidence" value="ECO:0007669"/>
    <property type="project" value="TreeGrafter"/>
</dbReference>
<evidence type="ECO:0000259" key="2">
    <source>
        <dbReference type="Pfam" id="PF01926"/>
    </source>
</evidence>
<reference evidence="3 4" key="1">
    <citation type="submission" date="2017-10" db="EMBL/GenBank/DDBJ databases">
        <title>Sequencing the genomes of 1000 actinobacteria strains.</title>
        <authorList>
            <person name="Klenk H.-P."/>
        </authorList>
    </citation>
    <scope>NUCLEOTIDE SEQUENCE [LARGE SCALE GENOMIC DNA]</scope>
    <source>
        <strain evidence="3 4">DSM 21838</strain>
    </source>
</reference>
<feature type="transmembrane region" description="Helical" evidence="1">
    <location>
        <begin position="472"/>
        <end position="491"/>
    </location>
</feature>
<dbReference type="EMBL" id="PDJI01000004">
    <property type="protein sequence ID" value="PFG37961.1"/>
    <property type="molecule type" value="Genomic_DNA"/>
</dbReference>
<evidence type="ECO:0000313" key="3">
    <source>
        <dbReference type="EMBL" id="PFG37961.1"/>
    </source>
</evidence>
<sequence>MRLLHRHRADPTASLPEDLDKLREAVDVAADHLPAVTVERAKALVQRAEQRQNLATGRTVVALLGATGSGKSTLFNALVGREVARAAARRPTTTRPLAAVWGDDDAAELLDWLDVPERTGATGPEELDGLVLLDLPDIDSTAREHRRIATRMAGTVDVLVWVLDPQKYADVIVHRDYLAPMAAHADVTLVVLNQIDTLAAGEREGVLRDLGAILARDGLTGVEVLPVSARTGEGVAELRDRVATVVATTRAARLRLAADVRTSAAELARAAELDGIDGEPPVHVGERPAARLSAAAAQAAGVDAVREAVRGSYVRAARRRVGWPPVRWVARLRPDPLRRLHLDTAREDGSLTRTSLPAPTPVQEAAVRSAAHALVASSTTHLPGSWRDDVLQDVEARIPSLVDSLDQRIAGAELEQTRRPAWWGVLGLLQWLFLAAAVVGAGWLGVLAGVAYLRLPEPVTPMAGPVPWPTALLVGGVAVGLVLAVVGAVLARLGARRRARRVDERLRAVVQETVQAQVVTPLEEQLAEFATFHRTVTALAR</sequence>
<evidence type="ECO:0000256" key="1">
    <source>
        <dbReference type="SAM" id="Phobius"/>
    </source>
</evidence>
<dbReference type="InterPro" id="IPR006073">
    <property type="entry name" value="GTP-bd"/>
</dbReference>
<keyword evidence="1" id="KW-1133">Transmembrane helix</keyword>
<feature type="transmembrane region" description="Helical" evidence="1">
    <location>
        <begin position="428"/>
        <end position="452"/>
    </location>
</feature>
<proteinExistence type="predicted"/>
<protein>
    <submittedName>
        <fullName evidence="3">50S ribosome-binding GTPase</fullName>
    </submittedName>
</protein>
<keyword evidence="4" id="KW-1185">Reference proteome</keyword>
<dbReference type="GO" id="GO:0019843">
    <property type="term" value="F:rRNA binding"/>
    <property type="evidence" value="ECO:0007669"/>
    <property type="project" value="TreeGrafter"/>
</dbReference>
<dbReference type="Proteomes" id="UP000222106">
    <property type="component" value="Unassembled WGS sequence"/>
</dbReference>
<dbReference type="GO" id="GO:0005525">
    <property type="term" value="F:GTP binding"/>
    <property type="evidence" value="ECO:0007669"/>
    <property type="project" value="InterPro"/>
</dbReference>
<keyword evidence="1" id="KW-0812">Transmembrane</keyword>
<organism evidence="3 4">
    <name type="scientific">Georgenia soli</name>
    <dbReference type="NCBI Taxonomy" id="638953"/>
    <lineage>
        <taxon>Bacteria</taxon>
        <taxon>Bacillati</taxon>
        <taxon>Actinomycetota</taxon>
        <taxon>Actinomycetes</taxon>
        <taxon>Micrococcales</taxon>
        <taxon>Bogoriellaceae</taxon>
        <taxon>Georgenia</taxon>
    </lineage>
</organism>
<keyword evidence="1" id="KW-0472">Membrane</keyword>
<feature type="domain" description="G" evidence="2">
    <location>
        <begin position="61"/>
        <end position="171"/>
    </location>
</feature>
<dbReference type="GO" id="GO:0000028">
    <property type="term" value="P:ribosomal small subunit assembly"/>
    <property type="evidence" value="ECO:0007669"/>
    <property type="project" value="TreeGrafter"/>
</dbReference>
<comment type="caution">
    <text evidence="3">The sequence shown here is derived from an EMBL/GenBank/DDBJ whole genome shotgun (WGS) entry which is preliminary data.</text>
</comment>
<dbReference type="Gene3D" id="3.40.50.300">
    <property type="entry name" value="P-loop containing nucleotide triphosphate hydrolases"/>
    <property type="match status" value="1"/>
</dbReference>
<dbReference type="OrthoDB" id="974105at2"/>
<dbReference type="InterPro" id="IPR005662">
    <property type="entry name" value="GTPase_Era-like"/>
</dbReference>
<gene>
    <name evidence="3" type="ORF">ATJ97_0429</name>
</gene>
<evidence type="ECO:0000313" key="4">
    <source>
        <dbReference type="Proteomes" id="UP000222106"/>
    </source>
</evidence>
<dbReference type="PANTHER" id="PTHR42698">
    <property type="entry name" value="GTPASE ERA"/>
    <property type="match status" value="1"/>
</dbReference>
<dbReference type="PANTHER" id="PTHR42698:SF1">
    <property type="entry name" value="GTPASE ERA, MITOCHONDRIAL"/>
    <property type="match status" value="1"/>
</dbReference>